<dbReference type="PhylomeDB" id="A7RLI8"/>
<dbReference type="SMR" id="A7RLI8"/>
<dbReference type="KEGG" id="nve:5519886"/>
<sequence length="511" mass="58798">DPVRDKFEYGTFPADFEWGSATSAYQIEGAWDVDGKGLGLWDYLTHSHQFSHLFKNQTGDVACDSYHKYKEDVQLLRNLGVKAYRFSISWPRILPKGTKEIINTKGIEYYNNLINELLHYNIQPVATIYHWDLPVPFRMAGSWTNSSIIEHFNDYAEICFKNFGDRVKKWITINEPAIELLFMKTHWAPPASSREQYLAGHNLLLAHAKVYHTYNNTYKATQKGKISISLNGQGAEPLTDSQADKEAADRYMQFYVGHFAVPIYVSGDYPEIMKTLIANKSTAVGIPSRLPEFTEEQKKMIKGTADYFATNHYSSDLVQHHDFYNGAKTPQEMWTDGNYVLKGDPNWNRTAFNWAVVPWGLRKFLKYFKDNYGDPEVIITENGCSAPGEYLKTVPERLEDDFRVDFFNRYINEVYKAYKLDGVKVKGYYAWSLMDNFEWFQGYNMPFGIHFVNFTDPNRPRLPKKSAIFYKKIVAQNGFPGPSAAHSLATSRAKLEAGLVIISLILCVFLR</sequence>
<comment type="subunit">
    <text evidence="2">Homodimer.</text>
</comment>
<dbReference type="PANTHER" id="PTHR10353:SF36">
    <property type="entry name" value="LP05116P"/>
    <property type="match status" value="1"/>
</dbReference>
<dbReference type="GO" id="GO:0005975">
    <property type="term" value="P:carbohydrate metabolic process"/>
    <property type="evidence" value="ECO:0007669"/>
    <property type="project" value="InterPro"/>
</dbReference>
<dbReference type="STRING" id="45351.A7RLI8"/>
<evidence type="ECO:0000256" key="2">
    <source>
        <dbReference type="ARBA" id="ARBA00011738"/>
    </source>
</evidence>
<accession>A7RLI8</accession>
<evidence type="ECO:0000313" key="7">
    <source>
        <dbReference type="EMBL" id="EDO47612.1"/>
    </source>
</evidence>
<dbReference type="OrthoDB" id="65569at2759"/>
<organism evidence="7 8">
    <name type="scientific">Nematostella vectensis</name>
    <name type="common">Starlet sea anemone</name>
    <dbReference type="NCBI Taxonomy" id="45351"/>
    <lineage>
        <taxon>Eukaryota</taxon>
        <taxon>Metazoa</taxon>
        <taxon>Cnidaria</taxon>
        <taxon>Anthozoa</taxon>
        <taxon>Hexacorallia</taxon>
        <taxon>Actiniaria</taxon>
        <taxon>Edwardsiidae</taxon>
        <taxon>Nematostella</taxon>
    </lineage>
</organism>
<dbReference type="FunFam" id="3.20.20.80:FF:000013">
    <property type="entry name" value="lactase-phlorizin hydrolase"/>
    <property type="match status" value="1"/>
</dbReference>
<dbReference type="PROSITE" id="PS00653">
    <property type="entry name" value="GLYCOSYL_HYDROL_F1_2"/>
    <property type="match status" value="1"/>
</dbReference>
<dbReference type="OMA" id="NYYQTIT"/>
<evidence type="ECO:0000256" key="5">
    <source>
        <dbReference type="ARBA" id="ARBA00023295"/>
    </source>
</evidence>
<keyword evidence="4" id="KW-0325">Glycoprotein</keyword>
<dbReference type="InterPro" id="IPR033132">
    <property type="entry name" value="GH_1_N_CS"/>
</dbReference>
<dbReference type="eggNOG" id="KOG0626">
    <property type="taxonomic scope" value="Eukaryota"/>
</dbReference>
<evidence type="ECO:0000256" key="1">
    <source>
        <dbReference type="ARBA" id="ARBA00010838"/>
    </source>
</evidence>
<feature type="non-terminal residue" evidence="7">
    <location>
        <position position="1"/>
    </location>
</feature>
<name>A7RLI8_NEMVE</name>
<dbReference type="EMBL" id="DS469518">
    <property type="protein sequence ID" value="EDO47612.1"/>
    <property type="molecule type" value="Genomic_DNA"/>
</dbReference>
<evidence type="ECO:0000256" key="4">
    <source>
        <dbReference type="ARBA" id="ARBA00023180"/>
    </source>
</evidence>
<dbReference type="Proteomes" id="UP000001593">
    <property type="component" value="Unassembled WGS sequence"/>
</dbReference>
<evidence type="ECO:0000256" key="6">
    <source>
        <dbReference type="RuleBase" id="RU003690"/>
    </source>
</evidence>
<proteinExistence type="inferred from homology"/>
<dbReference type="PRINTS" id="PR00131">
    <property type="entry name" value="GLHYDRLASE1"/>
</dbReference>
<dbReference type="InterPro" id="IPR017853">
    <property type="entry name" value="GH"/>
</dbReference>
<dbReference type="InterPro" id="IPR001360">
    <property type="entry name" value="Glyco_hydro_1"/>
</dbReference>
<keyword evidence="8" id="KW-1185">Reference proteome</keyword>
<dbReference type="GO" id="GO:0008422">
    <property type="term" value="F:beta-glucosidase activity"/>
    <property type="evidence" value="ECO:0000318"/>
    <property type="project" value="GO_Central"/>
</dbReference>
<dbReference type="PANTHER" id="PTHR10353">
    <property type="entry name" value="GLYCOSYL HYDROLASE"/>
    <property type="match status" value="1"/>
</dbReference>
<dbReference type="AlphaFoldDB" id="A7RLI8"/>
<dbReference type="Gene3D" id="3.20.20.80">
    <property type="entry name" value="Glycosidases"/>
    <property type="match status" value="1"/>
</dbReference>
<evidence type="ECO:0000256" key="3">
    <source>
        <dbReference type="ARBA" id="ARBA00022801"/>
    </source>
</evidence>
<comment type="similarity">
    <text evidence="1 6">Belongs to the glycosyl hydrolase 1 family.</text>
</comment>
<protein>
    <recommendedName>
        <fullName evidence="9">Beta-glucosidase</fullName>
    </recommendedName>
</protein>
<dbReference type="SUPFAM" id="SSF51445">
    <property type="entry name" value="(Trans)glycosidases"/>
    <property type="match status" value="1"/>
</dbReference>
<keyword evidence="3" id="KW-0378">Hydrolase</keyword>
<keyword evidence="5" id="KW-0326">Glycosidase</keyword>
<evidence type="ECO:0000313" key="8">
    <source>
        <dbReference type="Proteomes" id="UP000001593"/>
    </source>
</evidence>
<dbReference type="HOGENOM" id="CLU_001859_1_3_1"/>
<dbReference type="InParanoid" id="A7RLI8"/>
<reference evidence="7 8" key="1">
    <citation type="journal article" date="2007" name="Science">
        <title>Sea anemone genome reveals ancestral eumetazoan gene repertoire and genomic organization.</title>
        <authorList>
            <person name="Putnam N.H."/>
            <person name="Srivastava M."/>
            <person name="Hellsten U."/>
            <person name="Dirks B."/>
            <person name="Chapman J."/>
            <person name="Salamov A."/>
            <person name="Terry A."/>
            <person name="Shapiro H."/>
            <person name="Lindquist E."/>
            <person name="Kapitonov V.V."/>
            <person name="Jurka J."/>
            <person name="Genikhovich G."/>
            <person name="Grigoriev I.V."/>
            <person name="Lucas S.M."/>
            <person name="Steele R.E."/>
            <person name="Finnerty J.R."/>
            <person name="Technau U."/>
            <person name="Martindale M.Q."/>
            <person name="Rokhsar D.S."/>
        </authorList>
    </citation>
    <scope>NUCLEOTIDE SEQUENCE [LARGE SCALE GENOMIC DNA]</scope>
    <source>
        <strain evidence="8">CH2 X CH6</strain>
    </source>
</reference>
<gene>
    <name evidence="7" type="ORF">NEMVEDRAFT_v1g86012</name>
</gene>
<dbReference type="Pfam" id="PF00232">
    <property type="entry name" value="Glyco_hydro_1"/>
    <property type="match status" value="1"/>
</dbReference>
<evidence type="ECO:0008006" key="9">
    <source>
        <dbReference type="Google" id="ProtNLM"/>
    </source>
</evidence>